<dbReference type="Proteomes" id="UP001303889">
    <property type="component" value="Unassembled WGS sequence"/>
</dbReference>
<reference evidence="2" key="2">
    <citation type="submission" date="2023-05" db="EMBL/GenBank/DDBJ databases">
        <authorList>
            <consortium name="Lawrence Berkeley National Laboratory"/>
            <person name="Steindorff A."/>
            <person name="Hensen N."/>
            <person name="Bonometti L."/>
            <person name="Westerberg I."/>
            <person name="Brannstrom I.O."/>
            <person name="Guillou S."/>
            <person name="Cros-Aarteil S."/>
            <person name="Calhoun S."/>
            <person name="Haridas S."/>
            <person name="Kuo A."/>
            <person name="Mondo S."/>
            <person name="Pangilinan J."/>
            <person name="Riley R."/>
            <person name="Labutti K."/>
            <person name="Andreopoulos B."/>
            <person name="Lipzen A."/>
            <person name="Chen C."/>
            <person name="Yanf M."/>
            <person name="Daum C."/>
            <person name="Ng V."/>
            <person name="Clum A."/>
            <person name="Ohm R."/>
            <person name="Martin F."/>
            <person name="Silar P."/>
            <person name="Natvig D."/>
            <person name="Lalanne C."/>
            <person name="Gautier V."/>
            <person name="Ament-Velasquez S.L."/>
            <person name="Kruys A."/>
            <person name="Hutchinson M.I."/>
            <person name="Powell A.J."/>
            <person name="Barry K."/>
            <person name="Miller A.N."/>
            <person name="Grigoriev I.V."/>
            <person name="Debuchy R."/>
            <person name="Gladieux P."/>
            <person name="Thoren M.H."/>
            <person name="Johannesson H."/>
        </authorList>
    </citation>
    <scope>NUCLEOTIDE SEQUENCE</scope>
    <source>
        <strain evidence="2">CBS 103.79</strain>
    </source>
</reference>
<accession>A0AAN6MGR3</accession>
<sequence length="377" mass="40153">MSSCREPQAPPASPIVDPSIPTVSITASPGQYQSSSQPAVPPRDESPTPTPARVRSQTAPPPSPRPAALASPTSPAVFDDDDDDTVSETDFYSASGGEEGYNSDGEGEPQPRATAHGVDPDAMDESGNDEAEASSDGWDGDDELEFDFTEEVGDAVRVNSPPLLMYLPFGGYTASREFLSGVRRQARAANFDLDQFGSDLDSQLLIDFSRVMEGSRGRSRVRFGRGSGQGHNPIPGLSNLPSSVPNHDPITVLGSIPSSVPNPAPIPDFNHIPTSSQPPPRTGGIGINTSSGIGLEIPPSAIRNPRNTTPLPTLPTHLPYLYSHSHTHSHTHPYPRTNQRPSLRDTATFRALTPREWHAATVELIGYCPGWAKAGEG</sequence>
<comment type="caution">
    <text evidence="2">The sequence shown here is derived from an EMBL/GenBank/DDBJ whole genome shotgun (WGS) entry which is preliminary data.</text>
</comment>
<feature type="region of interest" description="Disordered" evidence="1">
    <location>
        <begin position="299"/>
        <end position="343"/>
    </location>
</feature>
<feature type="region of interest" description="Disordered" evidence="1">
    <location>
        <begin position="223"/>
        <end position="242"/>
    </location>
</feature>
<feature type="compositionally biased region" description="Polar residues" evidence="1">
    <location>
        <begin position="21"/>
        <end position="38"/>
    </location>
</feature>
<feature type="compositionally biased region" description="Low complexity" evidence="1">
    <location>
        <begin position="66"/>
        <end position="76"/>
    </location>
</feature>
<dbReference type="AlphaFoldDB" id="A0AAN6MGR3"/>
<name>A0AAN6MGR3_9PEZI</name>
<dbReference type="EMBL" id="MU855726">
    <property type="protein sequence ID" value="KAK3899909.1"/>
    <property type="molecule type" value="Genomic_DNA"/>
</dbReference>
<evidence type="ECO:0000256" key="1">
    <source>
        <dbReference type="SAM" id="MobiDB-lite"/>
    </source>
</evidence>
<reference evidence="2" key="1">
    <citation type="journal article" date="2023" name="Mol. Phylogenet. Evol.">
        <title>Genome-scale phylogeny and comparative genomics of the fungal order Sordariales.</title>
        <authorList>
            <person name="Hensen N."/>
            <person name="Bonometti L."/>
            <person name="Westerberg I."/>
            <person name="Brannstrom I.O."/>
            <person name="Guillou S."/>
            <person name="Cros-Aarteil S."/>
            <person name="Calhoun S."/>
            <person name="Haridas S."/>
            <person name="Kuo A."/>
            <person name="Mondo S."/>
            <person name="Pangilinan J."/>
            <person name="Riley R."/>
            <person name="LaButti K."/>
            <person name="Andreopoulos B."/>
            <person name="Lipzen A."/>
            <person name="Chen C."/>
            <person name="Yan M."/>
            <person name="Daum C."/>
            <person name="Ng V."/>
            <person name="Clum A."/>
            <person name="Steindorff A."/>
            <person name="Ohm R.A."/>
            <person name="Martin F."/>
            <person name="Silar P."/>
            <person name="Natvig D.O."/>
            <person name="Lalanne C."/>
            <person name="Gautier V."/>
            <person name="Ament-Velasquez S.L."/>
            <person name="Kruys A."/>
            <person name="Hutchinson M.I."/>
            <person name="Powell A.J."/>
            <person name="Barry K."/>
            <person name="Miller A.N."/>
            <person name="Grigoriev I.V."/>
            <person name="Debuchy R."/>
            <person name="Gladieux P."/>
            <person name="Hiltunen Thoren M."/>
            <person name="Johannesson H."/>
        </authorList>
    </citation>
    <scope>NUCLEOTIDE SEQUENCE</scope>
    <source>
        <strain evidence="2">CBS 103.79</strain>
    </source>
</reference>
<feature type="compositionally biased region" description="Acidic residues" evidence="1">
    <location>
        <begin position="78"/>
        <end position="87"/>
    </location>
</feature>
<evidence type="ECO:0000313" key="3">
    <source>
        <dbReference type="Proteomes" id="UP001303889"/>
    </source>
</evidence>
<organism evidence="2 3">
    <name type="scientific">Staphylotrichum tortipilum</name>
    <dbReference type="NCBI Taxonomy" id="2831512"/>
    <lineage>
        <taxon>Eukaryota</taxon>
        <taxon>Fungi</taxon>
        <taxon>Dikarya</taxon>
        <taxon>Ascomycota</taxon>
        <taxon>Pezizomycotina</taxon>
        <taxon>Sordariomycetes</taxon>
        <taxon>Sordariomycetidae</taxon>
        <taxon>Sordariales</taxon>
        <taxon>Chaetomiaceae</taxon>
        <taxon>Staphylotrichum</taxon>
    </lineage>
</organism>
<gene>
    <name evidence="2" type="ORF">C8A05DRAFT_36464</name>
</gene>
<evidence type="ECO:0000313" key="2">
    <source>
        <dbReference type="EMBL" id="KAK3899909.1"/>
    </source>
</evidence>
<feature type="compositionally biased region" description="Low complexity" evidence="1">
    <location>
        <begin position="308"/>
        <end position="324"/>
    </location>
</feature>
<feature type="compositionally biased region" description="Acidic residues" evidence="1">
    <location>
        <begin position="121"/>
        <end position="143"/>
    </location>
</feature>
<feature type="region of interest" description="Disordered" evidence="1">
    <location>
        <begin position="1"/>
        <end position="143"/>
    </location>
</feature>
<protein>
    <submittedName>
        <fullName evidence="2">Uncharacterized protein</fullName>
    </submittedName>
</protein>
<proteinExistence type="predicted"/>
<keyword evidence="3" id="KW-1185">Reference proteome</keyword>